<gene>
    <name evidence="2" type="ORF">O9K51_02958</name>
</gene>
<dbReference type="InterPro" id="IPR000182">
    <property type="entry name" value="GNAT_dom"/>
</dbReference>
<accession>A0AB34FZV3</accession>
<comment type="caution">
    <text evidence="2">The sequence shown here is derived from an EMBL/GenBank/DDBJ whole genome shotgun (WGS) entry which is preliminary data.</text>
</comment>
<dbReference type="Pfam" id="PF00583">
    <property type="entry name" value="Acetyltransf_1"/>
    <property type="match status" value="1"/>
</dbReference>
<dbReference type="PROSITE" id="PS51186">
    <property type="entry name" value="GNAT"/>
    <property type="match status" value="1"/>
</dbReference>
<reference evidence="2" key="1">
    <citation type="submission" date="2023-01" db="EMBL/GenBank/DDBJ databases">
        <title>The growth and conidiation of Purpureocillium lavendulum are regulated by nitrogen source and histone H3K14 acetylation.</title>
        <authorList>
            <person name="Tang P."/>
            <person name="Han J."/>
            <person name="Zhang C."/>
            <person name="Tang P."/>
            <person name="Qi F."/>
            <person name="Zhang K."/>
            <person name="Liang L."/>
        </authorList>
    </citation>
    <scope>NUCLEOTIDE SEQUENCE</scope>
    <source>
        <strain evidence="2">YMF1.00683</strain>
    </source>
</reference>
<evidence type="ECO:0000313" key="3">
    <source>
        <dbReference type="Proteomes" id="UP001163105"/>
    </source>
</evidence>
<dbReference type="InterPro" id="IPR052523">
    <property type="entry name" value="Trichothecene_AcTrans"/>
</dbReference>
<dbReference type="PANTHER" id="PTHR42791">
    <property type="entry name" value="GNAT FAMILY ACETYLTRANSFERASE"/>
    <property type="match status" value="1"/>
</dbReference>
<dbReference type="Proteomes" id="UP001163105">
    <property type="component" value="Unassembled WGS sequence"/>
</dbReference>
<dbReference type="CDD" id="cd04301">
    <property type="entry name" value="NAT_SF"/>
    <property type="match status" value="1"/>
</dbReference>
<sequence>MDPVVAVQPVETAPPGLVVEAARVTSLIPPRWHDTVRQLAMKERDEAGLSLAHAFAADPLSVYLLAGDGAKGWPPERVWKLHVSIMRYTFAAYRLRGVATAIGPDYDAIALWTPPGKFNDDWWATLWSGTWRLWYQLPPEAKNRFFAELVPALHDAREQVMGKRNDDCWYLGYIGTKPNSRGRGYASKLISSMADRADAENRPIYLESSSLANNKLYAKFGFEIKSEIVLTRGPKPVYLYCMVREPQPSLLQQSVTESSTEGIKA</sequence>
<dbReference type="AlphaFoldDB" id="A0AB34FZV3"/>
<dbReference type="PANTHER" id="PTHR42791:SF1">
    <property type="entry name" value="N-ACETYLTRANSFERASE DOMAIN-CONTAINING PROTEIN"/>
    <property type="match status" value="1"/>
</dbReference>
<dbReference type="InterPro" id="IPR016181">
    <property type="entry name" value="Acyl_CoA_acyltransferase"/>
</dbReference>
<organism evidence="2 3">
    <name type="scientific">Purpureocillium lavendulum</name>
    <dbReference type="NCBI Taxonomy" id="1247861"/>
    <lineage>
        <taxon>Eukaryota</taxon>
        <taxon>Fungi</taxon>
        <taxon>Dikarya</taxon>
        <taxon>Ascomycota</taxon>
        <taxon>Pezizomycotina</taxon>
        <taxon>Sordariomycetes</taxon>
        <taxon>Hypocreomycetidae</taxon>
        <taxon>Hypocreales</taxon>
        <taxon>Ophiocordycipitaceae</taxon>
        <taxon>Purpureocillium</taxon>
    </lineage>
</organism>
<dbReference type="EMBL" id="JAQHRD010000002">
    <property type="protein sequence ID" value="KAJ6444563.1"/>
    <property type="molecule type" value="Genomic_DNA"/>
</dbReference>
<proteinExistence type="predicted"/>
<name>A0AB34FZV3_9HYPO</name>
<dbReference type="SUPFAM" id="SSF55729">
    <property type="entry name" value="Acyl-CoA N-acyltransferases (Nat)"/>
    <property type="match status" value="1"/>
</dbReference>
<feature type="domain" description="N-acetyltransferase" evidence="1">
    <location>
        <begin position="160"/>
        <end position="244"/>
    </location>
</feature>
<protein>
    <submittedName>
        <fullName evidence="2">Acetyltransferase</fullName>
    </submittedName>
</protein>
<keyword evidence="3" id="KW-1185">Reference proteome</keyword>
<evidence type="ECO:0000313" key="2">
    <source>
        <dbReference type="EMBL" id="KAJ6444563.1"/>
    </source>
</evidence>
<dbReference type="Gene3D" id="3.40.630.30">
    <property type="match status" value="1"/>
</dbReference>
<evidence type="ECO:0000259" key="1">
    <source>
        <dbReference type="PROSITE" id="PS51186"/>
    </source>
</evidence>
<dbReference type="GO" id="GO:0016747">
    <property type="term" value="F:acyltransferase activity, transferring groups other than amino-acyl groups"/>
    <property type="evidence" value="ECO:0007669"/>
    <property type="project" value="InterPro"/>
</dbReference>